<feature type="region of interest" description="Disordered" evidence="1">
    <location>
        <begin position="182"/>
        <end position="227"/>
    </location>
</feature>
<name>A0A4U8ULG1_STECR</name>
<dbReference type="AlphaFoldDB" id="A0A4U8ULG1"/>
<evidence type="ECO:0000313" key="3">
    <source>
        <dbReference type="Proteomes" id="UP000298663"/>
    </source>
</evidence>
<gene>
    <name evidence="2" type="ORF">L596_000143</name>
</gene>
<evidence type="ECO:0000313" key="2">
    <source>
        <dbReference type="EMBL" id="TMS32278.1"/>
    </source>
</evidence>
<evidence type="ECO:0000256" key="1">
    <source>
        <dbReference type="SAM" id="MobiDB-lite"/>
    </source>
</evidence>
<keyword evidence="3" id="KW-1185">Reference proteome</keyword>
<protein>
    <submittedName>
        <fullName evidence="2">Uncharacterized protein</fullName>
    </submittedName>
</protein>
<proteinExistence type="predicted"/>
<dbReference type="EMBL" id="AZBU02000001">
    <property type="protein sequence ID" value="TMS32278.1"/>
    <property type="molecule type" value="Genomic_DNA"/>
</dbReference>
<feature type="region of interest" description="Disordered" evidence="1">
    <location>
        <begin position="123"/>
        <end position="144"/>
    </location>
</feature>
<sequence>MPIIPRIYQGVVLPHIMPRLPDGVKMEPYGVEFLGDPGEGQIIFPPDVPEPRPKTRAQLCERVRTGYNPFADATSSRYYVRPSVVEFLEDKLELGVNLTDFINVTPGNVVVFKNIIDSTIKADKKQKEAEEKAEQARAARDKREQELEEYRVRQECRAAAARAKAVAEAEAAARAEVAAEEAARARSSPTGSVCSVDRNASPDSRLSSGGFGHQPPPAPYGHPPAGYGPYGYGPPPPGYAAYPPPPPHGHPPDIRLTDTHPIRTLPTADILHILLMDLLTLLTLHRLLDKLLLELRSLHLTGLHLRRLQFSRFRFERLQLPDLNFELTGLHLRLSLKPMKLLLPSDARLVPSGLTLKMKVFVCQL</sequence>
<dbReference type="Proteomes" id="UP000298663">
    <property type="component" value="Unassembled WGS sequence"/>
</dbReference>
<reference evidence="2 3" key="2">
    <citation type="journal article" date="2019" name="G3 (Bethesda)">
        <title>Hybrid Assembly of the Genome of the Entomopathogenic Nematode Steinernema carpocapsae Identifies the X-Chromosome.</title>
        <authorList>
            <person name="Serra L."/>
            <person name="Macchietto M."/>
            <person name="Macias-Munoz A."/>
            <person name="McGill C.J."/>
            <person name="Rodriguez I.M."/>
            <person name="Rodriguez B."/>
            <person name="Murad R."/>
            <person name="Mortazavi A."/>
        </authorList>
    </citation>
    <scope>NUCLEOTIDE SEQUENCE [LARGE SCALE GENOMIC DNA]</scope>
    <source>
        <strain evidence="2 3">ALL</strain>
    </source>
</reference>
<organism evidence="2 3">
    <name type="scientific">Steinernema carpocapsae</name>
    <name type="common">Entomopathogenic nematode</name>
    <dbReference type="NCBI Taxonomy" id="34508"/>
    <lineage>
        <taxon>Eukaryota</taxon>
        <taxon>Metazoa</taxon>
        <taxon>Ecdysozoa</taxon>
        <taxon>Nematoda</taxon>
        <taxon>Chromadorea</taxon>
        <taxon>Rhabditida</taxon>
        <taxon>Tylenchina</taxon>
        <taxon>Panagrolaimomorpha</taxon>
        <taxon>Strongyloidoidea</taxon>
        <taxon>Steinernematidae</taxon>
        <taxon>Steinernema</taxon>
    </lineage>
</organism>
<comment type="caution">
    <text evidence="2">The sequence shown here is derived from an EMBL/GenBank/DDBJ whole genome shotgun (WGS) entry which is preliminary data.</text>
</comment>
<accession>A0A4U8ULG1</accession>
<reference evidence="2 3" key="1">
    <citation type="journal article" date="2015" name="Genome Biol.">
        <title>Comparative genomics of Steinernema reveals deeply conserved gene regulatory networks.</title>
        <authorList>
            <person name="Dillman A.R."/>
            <person name="Macchietto M."/>
            <person name="Porter C.F."/>
            <person name="Rogers A."/>
            <person name="Williams B."/>
            <person name="Antoshechkin I."/>
            <person name="Lee M.M."/>
            <person name="Goodwin Z."/>
            <person name="Lu X."/>
            <person name="Lewis E.E."/>
            <person name="Goodrich-Blair H."/>
            <person name="Stock S.P."/>
            <person name="Adams B.J."/>
            <person name="Sternberg P.W."/>
            <person name="Mortazavi A."/>
        </authorList>
    </citation>
    <scope>NUCLEOTIDE SEQUENCE [LARGE SCALE GENOMIC DNA]</scope>
    <source>
        <strain evidence="2 3">ALL</strain>
    </source>
</reference>